<evidence type="ECO:0000313" key="2">
    <source>
        <dbReference type="EMBL" id="EHQ28465.1"/>
    </source>
</evidence>
<organism evidence="2 3">
    <name type="scientific">Mucilaginibacter paludis DSM 18603</name>
    <dbReference type="NCBI Taxonomy" id="714943"/>
    <lineage>
        <taxon>Bacteria</taxon>
        <taxon>Pseudomonadati</taxon>
        <taxon>Bacteroidota</taxon>
        <taxon>Sphingobacteriia</taxon>
        <taxon>Sphingobacteriales</taxon>
        <taxon>Sphingobacteriaceae</taxon>
        <taxon>Mucilaginibacter</taxon>
    </lineage>
</organism>
<proteinExistence type="predicted"/>
<dbReference type="InterPro" id="IPR036812">
    <property type="entry name" value="NAD(P)_OxRdtase_dom_sf"/>
</dbReference>
<accession>H1Y0J8</accession>
<dbReference type="Pfam" id="PF00248">
    <property type="entry name" value="Aldo_ket_red"/>
    <property type="match status" value="1"/>
</dbReference>
<evidence type="ECO:0000313" key="3">
    <source>
        <dbReference type="Proteomes" id="UP000002774"/>
    </source>
</evidence>
<dbReference type="STRING" id="714943.Mucpa_4375"/>
<dbReference type="Gene3D" id="3.20.20.100">
    <property type="entry name" value="NADP-dependent oxidoreductase domain"/>
    <property type="match status" value="1"/>
</dbReference>
<feature type="domain" description="NADP-dependent oxidoreductase" evidence="1">
    <location>
        <begin position="15"/>
        <end position="190"/>
    </location>
</feature>
<dbReference type="PROSITE" id="PS51257">
    <property type="entry name" value="PROKAR_LIPOPROTEIN"/>
    <property type="match status" value="1"/>
</dbReference>
<reference evidence="2" key="1">
    <citation type="submission" date="2011-09" db="EMBL/GenBank/DDBJ databases">
        <title>The permanent draft genome of Mucilaginibacter paludis DSM 18603.</title>
        <authorList>
            <consortium name="US DOE Joint Genome Institute (JGI-PGF)"/>
            <person name="Lucas S."/>
            <person name="Han J."/>
            <person name="Lapidus A."/>
            <person name="Bruce D."/>
            <person name="Goodwin L."/>
            <person name="Pitluck S."/>
            <person name="Peters L."/>
            <person name="Kyrpides N."/>
            <person name="Mavromatis K."/>
            <person name="Ivanova N."/>
            <person name="Mikhailova N."/>
            <person name="Held B."/>
            <person name="Detter J.C."/>
            <person name="Tapia R."/>
            <person name="Han C."/>
            <person name="Land M."/>
            <person name="Hauser L."/>
            <person name="Markowitz V."/>
            <person name="Cheng J.-F."/>
            <person name="Hugenholtz P."/>
            <person name="Woyke T."/>
            <person name="Wu D."/>
            <person name="Tindall B."/>
            <person name="Brambilla E."/>
            <person name="Klenk H.-P."/>
            <person name="Eisen J.A."/>
        </authorList>
    </citation>
    <scope>NUCLEOTIDE SEQUENCE [LARGE SCALE GENOMIC DNA]</scope>
    <source>
        <strain evidence="2">DSM 18603</strain>
    </source>
</reference>
<gene>
    <name evidence="2" type="ORF">Mucpa_4375</name>
</gene>
<dbReference type="Proteomes" id="UP000002774">
    <property type="component" value="Chromosome"/>
</dbReference>
<dbReference type="RefSeq" id="WP_008509305.1">
    <property type="nucleotide sequence ID" value="NZ_CM001403.1"/>
</dbReference>
<protein>
    <submittedName>
        <fullName evidence="2">Aldo/keto reductase</fullName>
    </submittedName>
</protein>
<dbReference type="InterPro" id="IPR023210">
    <property type="entry name" value="NADP_OxRdtase_dom"/>
</dbReference>
<dbReference type="HOGENOM" id="CLU_071533_1_0_10"/>
<dbReference type="PANTHER" id="PTHR43312:SF1">
    <property type="entry name" value="NADP-DEPENDENT OXIDOREDUCTASE DOMAIN-CONTAINING PROTEIN"/>
    <property type="match status" value="1"/>
</dbReference>
<dbReference type="eggNOG" id="COG0667">
    <property type="taxonomic scope" value="Bacteria"/>
</dbReference>
<dbReference type="SUPFAM" id="SSF51430">
    <property type="entry name" value="NAD(P)-linked oxidoreductase"/>
    <property type="match status" value="1"/>
</dbReference>
<keyword evidence="3" id="KW-1185">Reference proteome</keyword>
<dbReference type="PANTHER" id="PTHR43312">
    <property type="entry name" value="D-THREO-ALDOSE 1-DEHYDROGENASE"/>
    <property type="match status" value="1"/>
</dbReference>
<evidence type="ECO:0000259" key="1">
    <source>
        <dbReference type="Pfam" id="PF00248"/>
    </source>
</evidence>
<sequence>MKTVELVKGISSSVLGFGCAPIMGSVDAKSSKRALDFAFDNGINHLDLARSYGFGEAEEFVGRLIKNKREKMVIASKFGIKPNWKASVFKSVKPIARALRGKAKNNKGPASLPNNTPSKNVSDYFLDRINPLRGNDMRKSLEKSLHALGTDYLDYFFIHEPHQTITYIDELQETAARLKSEGKIRAWGLAYMQDQLPLHETYIDNFDLLQFNNSPGVPGYGQLVIDRGNEANILFSPFRGGTKDLKPADKLTKLLSDFPRSVILCSMFNIEHMKQNIALVEK</sequence>
<dbReference type="OrthoDB" id="9773828at2"/>
<dbReference type="InterPro" id="IPR053135">
    <property type="entry name" value="AKR2_Oxidoreductase"/>
</dbReference>
<dbReference type="AlphaFoldDB" id="H1Y0J8"/>
<name>H1Y0J8_9SPHI</name>
<dbReference type="EMBL" id="CM001403">
    <property type="protein sequence ID" value="EHQ28465.1"/>
    <property type="molecule type" value="Genomic_DNA"/>
</dbReference>